<dbReference type="NCBIfam" id="TIGR00544">
    <property type="entry name" value="lgt"/>
    <property type="match status" value="1"/>
</dbReference>
<feature type="transmembrane region" description="Helical" evidence="7">
    <location>
        <begin position="191"/>
        <end position="209"/>
    </location>
</feature>
<evidence type="ECO:0000256" key="4">
    <source>
        <dbReference type="ARBA" id="ARBA00022692"/>
    </source>
</evidence>
<dbReference type="UniPathway" id="UPA00664"/>
<dbReference type="EMBL" id="QZKI01000049">
    <property type="protein sequence ID" value="RJP72130.1"/>
    <property type="molecule type" value="Genomic_DNA"/>
</dbReference>
<keyword evidence="2 7" id="KW-1003">Cell membrane</keyword>
<dbReference type="GO" id="GO:0005886">
    <property type="term" value="C:plasma membrane"/>
    <property type="evidence" value="ECO:0007669"/>
    <property type="project" value="UniProtKB-SubCell"/>
</dbReference>
<dbReference type="EC" id="2.5.1.145" evidence="7"/>
<keyword evidence="6 7" id="KW-0472">Membrane</keyword>
<feature type="transmembrane region" description="Helical" evidence="7">
    <location>
        <begin position="88"/>
        <end position="107"/>
    </location>
</feature>
<comment type="pathway">
    <text evidence="7">Protein modification; lipoprotein biosynthesis (diacylglyceryl transfer).</text>
</comment>
<comment type="function">
    <text evidence="7">Catalyzes the transfer of the diacylglyceryl group from phosphatidylglycerol to the sulfhydryl group of the N-terminal cysteine of a prolipoprotein, the first step in the formation of mature lipoproteins.</text>
</comment>
<evidence type="ECO:0000256" key="6">
    <source>
        <dbReference type="ARBA" id="ARBA00023136"/>
    </source>
</evidence>
<comment type="similarity">
    <text evidence="1 7">Belongs to the Lgt family.</text>
</comment>
<accession>A0A419F1W4</accession>
<feature type="transmembrane region" description="Helical" evidence="7">
    <location>
        <begin position="44"/>
        <end position="68"/>
    </location>
</feature>
<dbReference type="GO" id="GO:0042158">
    <property type="term" value="P:lipoprotein biosynthetic process"/>
    <property type="evidence" value="ECO:0007669"/>
    <property type="project" value="UniProtKB-UniRule"/>
</dbReference>
<comment type="subcellular location">
    <subcellularLocation>
        <location evidence="7">Cell membrane</location>
        <topology evidence="7">Multi-pass membrane protein</topology>
    </subcellularLocation>
</comment>
<keyword evidence="5 7" id="KW-1133">Transmembrane helix</keyword>
<comment type="caution">
    <text evidence="8">The sequence shown here is derived from an EMBL/GenBank/DDBJ whole genome shotgun (WGS) entry which is preliminary data.</text>
</comment>
<dbReference type="HAMAP" id="MF_01147">
    <property type="entry name" value="Lgt"/>
    <property type="match status" value="1"/>
</dbReference>
<keyword evidence="8" id="KW-0449">Lipoprotein</keyword>
<feature type="transmembrane region" description="Helical" evidence="7">
    <location>
        <begin position="221"/>
        <end position="242"/>
    </location>
</feature>
<reference evidence="8 9" key="1">
    <citation type="journal article" date="2017" name="ISME J.">
        <title>Energy and carbon metabolisms in a deep terrestrial subsurface fluid microbial community.</title>
        <authorList>
            <person name="Momper L."/>
            <person name="Jungbluth S.P."/>
            <person name="Lee M.D."/>
            <person name="Amend J.P."/>
        </authorList>
    </citation>
    <scope>NUCLEOTIDE SEQUENCE [LARGE SCALE GENOMIC DNA]</scope>
    <source>
        <strain evidence="8">SURF_17</strain>
    </source>
</reference>
<feature type="binding site" evidence="7">
    <location>
        <position position="131"/>
    </location>
    <ligand>
        <name>a 1,2-diacyl-sn-glycero-3-phospho-(1'-sn-glycerol)</name>
        <dbReference type="ChEBI" id="CHEBI:64716"/>
    </ligand>
</feature>
<evidence type="ECO:0000256" key="2">
    <source>
        <dbReference type="ARBA" id="ARBA00022475"/>
    </source>
</evidence>
<protein>
    <recommendedName>
        <fullName evidence="7">Phosphatidylglycerol--prolipoprotein diacylglyceryl transferase</fullName>
        <ecNumber evidence="7">2.5.1.145</ecNumber>
    </recommendedName>
</protein>
<dbReference type="Pfam" id="PF01790">
    <property type="entry name" value="LGT"/>
    <property type="match status" value="1"/>
</dbReference>
<evidence type="ECO:0000256" key="7">
    <source>
        <dbReference type="HAMAP-Rule" id="MF_01147"/>
    </source>
</evidence>
<evidence type="ECO:0000256" key="3">
    <source>
        <dbReference type="ARBA" id="ARBA00022679"/>
    </source>
</evidence>
<dbReference type="Proteomes" id="UP000285961">
    <property type="component" value="Unassembled WGS sequence"/>
</dbReference>
<evidence type="ECO:0000256" key="5">
    <source>
        <dbReference type="ARBA" id="ARBA00022989"/>
    </source>
</evidence>
<dbReference type="GO" id="GO:0008961">
    <property type="term" value="F:phosphatidylglycerol-prolipoprotein diacylglyceryl transferase activity"/>
    <property type="evidence" value="ECO:0007669"/>
    <property type="project" value="UniProtKB-UniRule"/>
</dbReference>
<evidence type="ECO:0000313" key="8">
    <source>
        <dbReference type="EMBL" id="RJP72130.1"/>
    </source>
</evidence>
<evidence type="ECO:0000256" key="1">
    <source>
        <dbReference type="ARBA" id="ARBA00007150"/>
    </source>
</evidence>
<proteinExistence type="inferred from homology"/>
<dbReference type="InterPro" id="IPR001640">
    <property type="entry name" value="Lgt"/>
</dbReference>
<organism evidence="8 9">
    <name type="scientific">Candidatus Abyssobacteria bacterium SURF_17</name>
    <dbReference type="NCBI Taxonomy" id="2093361"/>
    <lineage>
        <taxon>Bacteria</taxon>
        <taxon>Pseudomonadati</taxon>
        <taxon>Candidatus Hydrogenedentota</taxon>
        <taxon>Candidatus Abyssobacteria</taxon>
    </lineage>
</organism>
<gene>
    <name evidence="7 8" type="primary">lgt</name>
    <name evidence="8" type="ORF">C4532_06485</name>
</gene>
<keyword evidence="4 7" id="KW-0812">Transmembrane</keyword>
<dbReference type="AlphaFoldDB" id="A0A419F1W4"/>
<dbReference type="PANTHER" id="PTHR30589:SF0">
    <property type="entry name" value="PHOSPHATIDYLGLYCEROL--PROLIPOPROTEIN DIACYLGLYCERYL TRANSFERASE"/>
    <property type="match status" value="1"/>
</dbReference>
<feature type="transmembrane region" description="Helical" evidence="7">
    <location>
        <begin position="13"/>
        <end position="32"/>
    </location>
</feature>
<evidence type="ECO:0000313" key="9">
    <source>
        <dbReference type="Proteomes" id="UP000285961"/>
    </source>
</evidence>
<sequence>MHPILFKIGSFELYTYGALLAAAFLAAIYFATREGERVGLKPELAADLGIIIILSAIVGARLFYILFYDLRYTLEHPGELLHLRQAGLVYYGGLLFAVGASLIYCRLKHAPIPLVMDITAPSIALGQAIGRIGCFMSGCCYGTPTWVPWAVKFPALEHARHPTQLYESVVTFAIFAALMKFRRHKKQNGQVMWLYAVLYAPARFVLEFFRGDNPPVLWRLTISQVISVLILLGALALGIALWSPYRQKESRIDAVDKR</sequence>
<name>A0A419F1W4_9BACT</name>
<dbReference type="PANTHER" id="PTHR30589">
    <property type="entry name" value="PROLIPOPROTEIN DIACYLGLYCERYL TRANSFERASE"/>
    <property type="match status" value="1"/>
</dbReference>
<comment type="catalytic activity">
    <reaction evidence="7">
        <text>L-cysteinyl-[prolipoprotein] + a 1,2-diacyl-sn-glycero-3-phospho-(1'-sn-glycerol) = an S-1,2-diacyl-sn-glyceryl-L-cysteinyl-[prolipoprotein] + sn-glycerol 1-phosphate + H(+)</text>
        <dbReference type="Rhea" id="RHEA:56712"/>
        <dbReference type="Rhea" id="RHEA-COMP:14679"/>
        <dbReference type="Rhea" id="RHEA-COMP:14680"/>
        <dbReference type="ChEBI" id="CHEBI:15378"/>
        <dbReference type="ChEBI" id="CHEBI:29950"/>
        <dbReference type="ChEBI" id="CHEBI:57685"/>
        <dbReference type="ChEBI" id="CHEBI:64716"/>
        <dbReference type="ChEBI" id="CHEBI:140658"/>
        <dbReference type="EC" id="2.5.1.145"/>
    </reaction>
</comment>
<keyword evidence="3 7" id="KW-0808">Transferase</keyword>